<dbReference type="InterPro" id="IPR000055">
    <property type="entry name" value="Restrct_endonuc_typeI_TRD"/>
</dbReference>
<evidence type="ECO:0000256" key="3">
    <source>
        <dbReference type="ARBA" id="ARBA00023125"/>
    </source>
</evidence>
<feature type="domain" description="Type I restriction modification DNA specificity" evidence="5">
    <location>
        <begin position="3"/>
        <end position="182"/>
    </location>
</feature>
<keyword evidence="2" id="KW-0680">Restriction system</keyword>
<dbReference type="PATRIC" id="fig|545697.3.peg.678"/>
<dbReference type="EMBL" id="AMEZ01000022">
    <property type="protein sequence ID" value="EKY28634.1"/>
    <property type="molecule type" value="Genomic_DNA"/>
</dbReference>
<dbReference type="Gene3D" id="3.90.220.20">
    <property type="entry name" value="DNA methylase specificity domains"/>
    <property type="match status" value="2"/>
</dbReference>
<organism evidence="6 7">
    <name type="scientific">Clostridium celatum DSM 1785</name>
    <dbReference type="NCBI Taxonomy" id="545697"/>
    <lineage>
        <taxon>Bacteria</taxon>
        <taxon>Bacillati</taxon>
        <taxon>Bacillota</taxon>
        <taxon>Clostridia</taxon>
        <taxon>Eubacteriales</taxon>
        <taxon>Clostridiaceae</taxon>
        <taxon>Clostridium</taxon>
    </lineage>
</organism>
<dbReference type="eggNOG" id="COG0732">
    <property type="taxonomic scope" value="Bacteria"/>
</dbReference>
<dbReference type="SUPFAM" id="SSF116734">
    <property type="entry name" value="DNA methylase specificity domain"/>
    <property type="match status" value="2"/>
</dbReference>
<dbReference type="CDD" id="cd17256">
    <property type="entry name" value="RMtype1_S_EcoJA65PI-TRD1-CR1_like"/>
    <property type="match status" value="1"/>
</dbReference>
<dbReference type="CDD" id="cd17252">
    <property type="entry name" value="RMtype1_S_EcoKI-TRD1-CR1_like"/>
    <property type="match status" value="1"/>
</dbReference>
<evidence type="ECO:0000256" key="1">
    <source>
        <dbReference type="ARBA" id="ARBA00010923"/>
    </source>
</evidence>
<dbReference type="GO" id="GO:0003677">
    <property type="term" value="F:DNA binding"/>
    <property type="evidence" value="ECO:0007669"/>
    <property type="project" value="UniProtKB-KW"/>
</dbReference>
<keyword evidence="4" id="KW-0175">Coiled coil</keyword>
<keyword evidence="3" id="KW-0238">DNA-binding</keyword>
<dbReference type="Pfam" id="PF01420">
    <property type="entry name" value="Methylase_S"/>
    <property type="match status" value="2"/>
</dbReference>
<sequence length="402" mass="46448">MNSKYEVKKLGDYIVQVRGISYKPTDISEEPIDTHMAVLRANSIKNNKLILEDLIYVNKDLVKENQIIKENDILIAASSGSKEIVGKSVQIKDNTNFTFGAFCKIVRCSEKIEPRYVGYFLRTPYYRSTISNLVCGANINNLKNEHIDELLIPMPSREIQQKIVNILDKSQELIDKRKEQIEALDELVKSQFIEIFGEPFSNTKMWEKQPLNKLVTDDCTISYGIVQTGEEQKQGIPVFRPVDIVNNRKPKLEELKKTTEEISNKYKKTILQGNELLITVRANIGDVCVIDEEFKGCNVGRGIVPIRVKEEINPIFLKYQFESYRIQHELKALSKGITLIQLNMEDLRQFMLIVPPIELQNQFVNFVKQVDKLKFKMEKSLKKLEDNFNSLMQKAFKGELFN</sequence>
<accession>L1QKV8</accession>
<dbReference type="OrthoDB" id="9811611at2"/>
<comment type="caution">
    <text evidence="6">The sequence shown here is derived from an EMBL/GenBank/DDBJ whole genome shotgun (WGS) entry which is preliminary data.</text>
</comment>
<proteinExistence type="inferred from homology"/>
<evidence type="ECO:0000313" key="6">
    <source>
        <dbReference type="EMBL" id="EKY28634.1"/>
    </source>
</evidence>
<evidence type="ECO:0000313" key="7">
    <source>
        <dbReference type="Proteomes" id="UP000010420"/>
    </source>
</evidence>
<protein>
    <submittedName>
        <fullName evidence="6">Type I restriction modification DNA specificity domain protein</fullName>
    </submittedName>
</protein>
<dbReference type="Proteomes" id="UP000010420">
    <property type="component" value="Unassembled WGS sequence"/>
</dbReference>
<feature type="coiled-coil region" evidence="4">
    <location>
        <begin position="367"/>
        <end position="394"/>
    </location>
</feature>
<dbReference type="InterPro" id="IPR044946">
    <property type="entry name" value="Restrct_endonuc_typeI_TRD_sf"/>
</dbReference>
<comment type="similarity">
    <text evidence="1">Belongs to the type-I restriction system S methylase family.</text>
</comment>
<dbReference type="STRING" id="545697.HMPREF0216_00687"/>
<dbReference type="GO" id="GO:0009307">
    <property type="term" value="P:DNA restriction-modification system"/>
    <property type="evidence" value="ECO:0007669"/>
    <property type="project" value="UniProtKB-KW"/>
</dbReference>
<feature type="domain" description="Type I restriction modification DNA specificity" evidence="5">
    <location>
        <begin position="231"/>
        <end position="383"/>
    </location>
</feature>
<evidence type="ECO:0000256" key="2">
    <source>
        <dbReference type="ARBA" id="ARBA00022747"/>
    </source>
</evidence>
<dbReference type="InterPro" id="IPR052021">
    <property type="entry name" value="Type-I_RS_S_subunit"/>
</dbReference>
<evidence type="ECO:0000259" key="5">
    <source>
        <dbReference type="Pfam" id="PF01420"/>
    </source>
</evidence>
<dbReference type="RefSeq" id="WP_005211033.1">
    <property type="nucleotide sequence ID" value="NZ_KB291615.1"/>
</dbReference>
<dbReference type="PANTHER" id="PTHR30408">
    <property type="entry name" value="TYPE-1 RESTRICTION ENZYME ECOKI SPECIFICITY PROTEIN"/>
    <property type="match status" value="1"/>
</dbReference>
<dbReference type="HOGENOM" id="CLU_021095_10_1_9"/>
<evidence type="ECO:0000256" key="4">
    <source>
        <dbReference type="SAM" id="Coils"/>
    </source>
</evidence>
<name>L1QKV8_9CLOT</name>
<dbReference type="PANTHER" id="PTHR30408:SF12">
    <property type="entry name" value="TYPE I RESTRICTION ENZYME MJAVIII SPECIFICITY SUBUNIT"/>
    <property type="match status" value="1"/>
</dbReference>
<gene>
    <name evidence="6" type="ORF">HMPREF0216_00687</name>
</gene>
<dbReference type="AlphaFoldDB" id="L1QKV8"/>
<reference evidence="6 7" key="1">
    <citation type="submission" date="2012-05" db="EMBL/GenBank/DDBJ databases">
        <authorList>
            <person name="Weinstock G."/>
            <person name="Sodergren E."/>
            <person name="Lobos E.A."/>
            <person name="Fulton L."/>
            <person name="Fulton R."/>
            <person name="Courtney L."/>
            <person name="Fronick C."/>
            <person name="O'Laughlin M."/>
            <person name="Godfrey J."/>
            <person name="Wilson R.M."/>
            <person name="Miner T."/>
            <person name="Farmer C."/>
            <person name="Delehaunty K."/>
            <person name="Cordes M."/>
            <person name="Minx P."/>
            <person name="Tomlinson C."/>
            <person name="Chen J."/>
            <person name="Wollam A."/>
            <person name="Pepin K.H."/>
            <person name="Bhonagiri V."/>
            <person name="Zhang X."/>
            <person name="Suruliraj S."/>
            <person name="Warren W."/>
            <person name="Mitreva M."/>
            <person name="Mardis E.R."/>
            <person name="Wilson R.K."/>
        </authorList>
    </citation>
    <scope>NUCLEOTIDE SEQUENCE [LARGE SCALE GENOMIC DNA]</scope>
    <source>
        <strain evidence="6 7">DSM 1785</strain>
    </source>
</reference>
<keyword evidence="7" id="KW-1185">Reference proteome</keyword>